<evidence type="ECO:0000313" key="1">
    <source>
        <dbReference type="EMBL" id="MEJ2900940.1"/>
    </source>
</evidence>
<dbReference type="PANTHER" id="PTHR47197">
    <property type="entry name" value="PROTEIN NIRF"/>
    <property type="match status" value="1"/>
</dbReference>
<name>A0ABU8NHJ4_9SPHI</name>
<dbReference type="PROSITE" id="PS51257">
    <property type="entry name" value="PROKAR_LIPOPROTEIN"/>
    <property type="match status" value="1"/>
</dbReference>
<keyword evidence="2" id="KW-1185">Reference proteome</keyword>
<proteinExistence type="predicted"/>
<dbReference type="InterPro" id="IPR031815">
    <property type="entry name" value="DUF5074"/>
</dbReference>
<dbReference type="Pfam" id="PF16819">
    <property type="entry name" value="DUF5074"/>
    <property type="match status" value="1"/>
</dbReference>
<accession>A0ABU8NHJ4</accession>
<dbReference type="PANTHER" id="PTHR47197:SF3">
    <property type="entry name" value="DIHYDRO-HEME D1 DEHYDROGENASE"/>
    <property type="match status" value="1"/>
</dbReference>
<dbReference type="InterPro" id="IPR015943">
    <property type="entry name" value="WD40/YVTN_repeat-like_dom_sf"/>
</dbReference>
<dbReference type="EMBL" id="JBBEUB010000001">
    <property type="protein sequence ID" value="MEJ2900940.1"/>
    <property type="molecule type" value="Genomic_DNA"/>
</dbReference>
<dbReference type="RefSeq" id="WP_288883751.1">
    <property type="nucleotide sequence ID" value="NZ_CBFGNQ010000019.1"/>
</dbReference>
<dbReference type="InterPro" id="IPR051200">
    <property type="entry name" value="Host-pathogen_enzymatic-act"/>
</dbReference>
<sequence>MNYNKLILCFLGGFITLTIACKKDKVNGGDEPEALMPKETIGVYMLCEGTMNNNNGAISYYNVKTGASEKDYFKKVNGYALGETANDLQRYGSKMYCVVSGIQGGKNSYLEVIDVATGKSLKRIPFFDADGEYMPRYVAFNKNKAYVSGYDGKITRVDTATLAIDSRVAVGGALEGLAVVNNNIYVTNSDHPIHPNGKKDVVSVVDLTTFTKTQDIEVIHNPVRIAAAGNGDLLVISWGNYDDINPGLTRISSTTNKVTGNYEYSAGALAIGGNTAYLSLDWGASIKPFDVGTGVMGKEFITDDTIIGSIYGITLNPVGNEVYIGDDKNYATEGKAFCFGADGKKKFEFATGPLPQHAVFNYGY</sequence>
<dbReference type="Gene3D" id="2.130.10.10">
    <property type="entry name" value="YVTN repeat-like/Quinoprotein amine dehydrogenase"/>
    <property type="match status" value="1"/>
</dbReference>
<organism evidence="1 2">
    <name type="scientific">Pedobacter panaciterrae</name>
    <dbReference type="NCBI Taxonomy" id="363849"/>
    <lineage>
        <taxon>Bacteria</taxon>
        <taxon>Pseudomonadati</taxon>
        <taxon>Bacteroidota</taxon>
        <taxon>Sphingobacteriia</taxon>
        <taxon>Sphingobacteriales</taxon>
        <taxon>Sphingobacteriaceae</taxon>
        <taxon>Pedobacter</taxon>
    </lineage>
</organism>
<dbReference type="Proteomes" id="UP001378956">
    <property type="component" value="Unassembled WGS sequence"/>
</dbReference>
<dbReference type="InterPro" id="IPR011044">
    <property type="entry name" value="Quino_amine_DH_bsu"/>
</dbReference>
<gene>
    <name evidence="1" type="ORF">WAE58_00805</name>
</gene>
<reference evidence="1 2" key="1">
    <citation type="submission" date="2024-03" db="EMBL/GenBank/DDBJ databases">
        <title>Sequence of Lycoming College Course Isolates.</title>
        <authorList>
            <person name="Plotts O."/>
            <person name="Newman J."/>
        </authorList>
    </citation>
    <scope>NUCLEOTIDE SEQUENCE [LARGE SCALE GENOMIC DNA]</scope>
    <source>
        <strain evidence="1 2">CJB-3</strain>
    </source>
</reference>
<dbReference type="SUPFAM" id="SSF50969">
    <property type="entry name" value="YVTN repeat-like/Quinoprotein amine dehydrogenase"/>
    <property type="match status" value="1"/>
</dbReference>
<protein>
    <submittedName>
        <fullName evidence="1">DUF5074 domain-containing protein</fullName>
    </submittedName>
</protein>
<comment type="caution">
    <text evidence="1">The sequence shown here is derived from an EMBL/GenBank/DDBJ whole genome shotgun (WGS) entry which is preliminary data.</text>
</comment>
<evidence type="ECO:0000313" key="2">
    <source>
        <dbReference type="Proteomes" id="UP001378956"/>
    </source>
</evidence>